<dbReference type="SUPFAM" id="SSF47616">
    <property type="entry name" value="GST C-terminal domain-like"/>
    <property type="match status" value="1"/>
</dbReference>
<dbReference type="VEuPathDB" id="FungiDB:PV06_02889"/>
<evidence type="ECO:0000313" key="5">
    <source>
        <dbReference type="Proteomes" id="UP000053342"/>
    </source>
</evidence>
<gene>
    <name evidence="4" type="ORF">PV06_02889</name>
</gene>
<dbReference type="Proteomes" id="UP000053342">
    <property type="component" value="Unassembled WGS sequence"/>
</dbReference>
<protein>
    <recommendedName>
        <fullName evidence="6">Glutathione S-transferase</fullName>
    </recommendedName>
</protein>
<accession>A0A0D2DNF9</accession>
<feature type="domain" description="GST N-terminal" evidence="2">
    <location>
        <begin position="21"/>
        <end position="100"/>
    </location>
</feature>
<dbReference type="InterPro" id="IPR004045">
    <property type="entry name" value="Glutathione_S-Trfase_N"/>
</dbReference>
<dbReference type="HOGENOM" id="CLU_011226_6_1_1"/>
<dbReference type="STRING" id="215243.A0A0D2DNF9"/>
<evidence type="ECO:0000313" key="4">
    <source>
        <dbReference type="EMBL" id="KIW44418.1"/>
    </source>
</evidence>
<dbReference type="GeneID" id="27354963"/>
<feature type="domain" description="GST C-terminal" evidence="3">
    <location>
        <begin position="105"/>
        <end position="239"/>
    </location>
</feature>
<dbReference type="PANTHER" id="PTHR44051">
    <property type="entry name" value="GLUTATHIONE S-TRANSFERASE-RELATED"/>
    <property type="match status" value="1"/>
</dbReference>
<dbReference type="InterPro" id="IPR036282">
    <property type="entry name" value="Glutathione-S-Trfase_C_sf"/>
</dbReference>
<dbReference type="SFLD" id="SFLDS00019">
    <property type="entry name" value="Glutathione_Transferase_(cytos"/>
    <property type="match status" value="1"/>
</dbReference>
<evidence type="ECO:0000259" key="2">
    <source>
        <dbReference type="PROSITE" id="PS50404"/>
    </source>
</evidence>
<keyword evidence="5" id="KW-1185">Reference proteome</keyword>
<proteinExistence type="inferred from homology"/>
<evidence type="ECO:0000256" key="1">
    <source>
        <dbReference type="ARBA" id="ARBA00007409"/>
    </source>
</evidence>
<dbReference type="InterPro" id="IPR010987">
    <property type="entry name" value="Glutathione-S-Trfase_C-like"/>
</dbReference>
<dbReference type="InterPro" id="IPR040079">
    <property type="entry name" value="Glutathione_S-Trfase"/>
</dbReference>
<dbReference type="Gene3D" id="3.40.30.10">
    <property type="entry name" value="Glutaredoxin"/>
    <property type="match status" value="1"/>
</dbReference>
<organism evidence="4 5">
    <name type="scientific">Exophiala oligosperma</name>
    <dbReference type="NCBI Taxonomy" id="215243"/>
    <lineage>
        <taxon>Eukaryota</taxon>
        <taxon>Fungi</taxon>
        <taxon>Dikarya</taxon>
        <taxon>Ascomycota</taxon>
        <taxon>Pezizomycotina</taxon>
        <taxon>Eurotiomycetes</taxon>
        <taxon>Chaetothyriomycetidae</taxon>
        <taxon>Chaetothyriales</taxon>
        <taxon>Herpotrichiellaceae</taxon>
        <taxon>Exophiala</taxon>
    </lineage>
</organism>
<name>A0A0D2DNF9_9EURO</name>
<dbReference type="AlphaFoldDB" id="A0A0D2DNF9"/>
<dbReference type="PROSITE" id="PS50405">
    <property type="entry name" value="GST_CTER"/>
    <property type="match status" value="1"/>
</dbReference>
<dbReference type="EMBL" id="KN847334">
    <property type="protein sequence ID" value="KIW44418.1"/>
    <property type="molecule type" value="Genomic_DNA"/>
</dbReference>
<dbReference type="InterPro" id="IPR036249">
    <property type="entry name" value="Thioredoxin-like_sf"/>
</dbReference>
<dbReference type="OrthoDB" id="2309723at2759"/>
<dbReference type="RefSeq" id="XP_016264634.1">
    <property type="nucleotide sequence ID" value="XM_016403629.1"/>
</dbReference>
<dbReference type="CDD" id="cd03188">
    <property type="entry name" value="GST_C_Beta"/>
    <property type="match status" value="1"/>
</dbReference>
<dbReference type="Gene3D" id="1.20.1050.10">
    <property type="match status" value="1"/>
</dbReference>
<dbReference type="PANTHER" id="PTHR44051:SF8">
    <property type="entry name" value="GLUTATHIONE S-TRANSFERASE GSTA"/>
    <property type="match status" value="1"/>
</dbReference>
<dbReference type="CDD" id="cd03057">
    <property type="entry name" value="GST_N_Beta"/>
    <property type="match status" value="1"/>
</dbReference>
<dbReference type="PROSITE" id="PS50404">
    <property type="entry name" value="GST_NTER"/>
    <property type="match status" value="1"/>
</dbReference>
<reference evidence="4 5" key="1">
    <citation type="submission" date="2015-01" db="EMBL/GenBank/DDBJ databases">
        <title>The Genome Sequence of Exophiala oligosperma CBS72588.</title>
        <authorList>
            <consortium name="The Broad Institute Genomics Platform"/>
            <person name="Cuomo C."/>
            <person name="de Hoog S."/>
            <person name="Gorbushina A."/>
            <person name="Stielow B."/>
            <person name="Teixiera M."/>
            <person name="Abouelleil A."/>
            <person name="Chapman S.B."/>
            <person name="Priest M."/>
            <person name="Young S.K."/>
            <person name="Wortman J."/>
            <person name="Nusbaum C."/>
            <person name="Birren B."/>
        </authorList>
    </citation>
    <scope>NUCLEOTIDE SEQUENCE [LARGE SCALE GENOMIC DNA]</scope>
    <source>
        <strain evidence="4 5">CBS 72588</strain>
    </source>
</reference>
<dbReference type="Pfam" id="PF02798">
    <property type="entry name" value="GST_N"/>
    <property type="match status" value="1"/>
</dbReference>
<evidence type="ECO:0008006" key="6">
    <source>
        <dbReference type="Google" id="ProtNLM"/>
    </source>
</evidence>
<evidence type="ECO:0000259" key="3">
    <source>
        <dbReference type="PROSITE" id="PS50405"/>
    </source>
</evidence>
<comment type="similarity">
    <text evidence="1">Belongs to the GST superfamily.</text>
</comment>
<dbReference type="SUPFAM" id="SSF52833">
    <property type="entry name" value="Thioredoxin-like"/>
    <property type="match status" value="1"/>
</dbReference>
<sequence length="239" mass="26900">MPATHALNRTRNLVSQIQKSMADLHFYYAPGACSLASHILLHEAGVPFTTTRLSVRPAFPDDYAYINSKKRVPVLSFNGDFITENPAVMLAVSQLVPEKNLMGKTDLDKVRVLEWMNWLSASVHGQAYGMILRPSRFSDQESLHPGIRENGMKTLQDCFAQIESWLGKNKQQGVGFYALGDGQNFSAVDGYLYVFYRWAISLKLDMQAQYSRYSTLVRKLESRDAVQQALQAEGLQSVL</sequence>